<dbReference type="AlphaFoldDB" id="A0A2G8SZC3"/>
<dbReference type="EMBL" id="PDOB01000023">
    <property type="protein sequence ID" value="PIL39140.1"/>
    <property type="molecule type" value="Genomic_DNA"/>
</dbReference>
<name>A0A2G8SZC3_9BURK</name>
<gene>
    <name evidence="1" type="ORF">CR103_14350</name>
</gene>
<protein>
    <submittedName>
        <fullName evidence="1">Uncharacterized protein</fullName>
    </submittedName>
</protein>
<sequence length="161" mass="17389">MLLAAAWATAAPAPRTGEAAVREASNGVPCFTIAEREEQLGGAPDFESVTVYDASARPRTRMWTMSMPSTRTFPVLFSMCIPYAGRVQSLPQTKAAMLEAGKVYEVVIDVRGGQGPATRSRPRGYGARFCLAKQRDGTVIVHHIGVDAQEGRNLYGCVVQK</sequence>
<dbReference type="Proteomes" id="UP000228593">
    <property type="component" value="Unassembled WGS sequence"/>
</dbReference>
<organism evidence="1 2">
    <name type="scientific">Massilia psychrophila</name>
    <dbReference type="NCBI Taxonomy" id="1603353"/>
    <lineage>
        <taxon>Bacteria</taxon>
        <taxon>Pseudomonadati</taxon>
        <taxon>Pseudomonadota</taxon>
        <taxon>Betaproteobacteria</taxon>
        <taxon>Burkholderiales</taxon>
        <taxon>Oxalobacteraceae</taxon>
        <taxon>Telluria group</taxon>
        <taxon>Massilia</taxon>
    </lineage>
</organism>
<comment type="caution">
    <text evidence="1">The sequence shown here is derived from an EMBL/GenBank/DDBJ whole genome shotgun (WGS) entry which is preliminary data.</text>
</comment>
<accession>A0A2G8SZC3</accession>
<keyword evidence="2" id="KW-1185">Reference proteome</keyword>
<evidence type="ECO:0000313" key="2">
    <source>
        <dbReference type="Proteomes" id="UP000228593"/>
    </source>
</evidence>
<reference evidence="1 2" key="1">
    <citation type="submission" date="2017-10" db="EMBL/GenBank/DDBJ databases">
        <title>Massilia psychrophilum sp. nov., a novel purple-pigmented bacterium isolated from Tianshan glacier, Xinjiang Municipality, China.</title>
        <authorList>
            <person name="Wang H."/>
        </authorList>
    </citation>
    <scope>NUCLEOTIDE SEQUENCE [LARGE SCALE GENOMIC DNA]</scope>
    <source>
        <strain evidence="1 2">JCM 30813</strain>
    </source>
</reference>
<proteinExistence type="predicted"/>
<evidence type="ECO:0000313" key="1">
    <source>
        <dbReference type="EMBL" id="PIL39140.1"/>
    </source>
</evidence>